<dbReference type="Pfam" id="PF00069">
    <property type="entry name" value="Pkinase"/>
    <property type="match status" value="2"/>
</dbReference>
<feature type="domain" description="EGF-like" evidence="8">
    <location>
        <begin position="1189"/>
        <end position="1222"/>
    </location>
</feature>
<dbReference type="Pfam" id="PF25390">
    <property type="entry name" value="WD40_RLD"/>
    <property type="match status" value="1"/>
</dbReference>
<accession>A0AA88KLU8</accession>
<protein>
    <recommendedName>
        <fullName evidence="11">Serine/threonine protein kinase</fullName>
    </recommendedName>
</protein>
<evidence type="ECO:0000313" key="10">
    <source>
        <dbReference type="Proteomes" id="UP000816034"/>
    </source>
</evidence>
<feature type="repeat" description="RCC1" evidence="4">
    <location>
        <begin position="978"/>
        <end position="1029"/>
    </location>
</feature>
<dbReference type="Proteomes" id="UP000816034">
    <property type="component" value="Unassembled WGS sequence"/>
</dbReference>
<evidence type="ECO:0000313" key="9">
    <source>
        <dbReference type="EMBL" id="KAG2388285.1"/>
    </source>
</evidence>
<evidence type="ECO:0000256" key="3">
    <source>
        <dbReference type="PROSITE-ProRule" id="PRU00076"/>
    </source>
</evidence>
<dbReference type="RefSeq" id="XP_044552277.1">
    <property type="nucleotide sequence ID" value="XM_044694134.1"/>
</dbReference>
<sequence length="1724" mass="190476">MVHDVSSFDINSWNHQQHEQREQEQHEQRKIFNQHIDNESIQQLRSEYPKIDETLRKNRTTNIYNHHFHHHHLYHPSISSSDDFLNNNIQQRHEQQGNSCIISVTQQQQQHEQLEPNHSSKFSSASSSSSIFQKWKLSTLDLVKQSSYPANRSNNKKKNLSSTTSLCRKRFSESLWMLTMRFFLFLTLLFIFSNHFIGTFTMMKRSISTASDEEQTISSVFSSTTFIVLAYNFESRFTKDAISTGIELGQYPVTCQPPPSPYTLEIMSAGLPSSGALGNGSIGNGSVAFPTSTLFVSDPTLVEFFKSALRFNKEKSENAKTNNIEPYTQFRRGSMDKDDSKDDSKDGSKDDSKERLPGNYAVVRQISASVTHTIALAEDNKTIYVFGLNENGGLGIAPTENPVPVLTADNSFIFDWEDSNTLLNRAAFPEMQKQSIQKTPTSYKFKYQNKDIPVKSVHSGSGFSIVLSDIGQLYSFGSRNNMGQLGCNTTKPSQTPVLIFDSVDKVSVENDHTVFIFRNRSIGFFGSNLNNQMGISSVSNETMNNIKFSYFTTPILANLDSMQIPGYFKTGDDFKVKEVVAGKYNTLVIGEEQVVILGDINNLVTNKQAPGMELVPVKFFGRFPGYNVTFEGLAFNKLKVFNGTLATIEDVKICDRFLLLVDKNKRVWVFGTAAPKRDMFLLMDLPPPNFLLNFGIPDKVIKAKCGARHVVVLTEDHEAYGAGSNAYGQLGISPRLRPGAEIRAPILLGRNITDIECGDFNTFLTRDDNTVRAFGLNNLGQLGVKQSLKPSTVTRFMFSVEETTSVKTSALVKVDYSPVTNISLQTGPFQTFIYTPTSFYVSGRNYNSMFAGADDIIYSPMLVAQNAKMICSTFTNTIILQRDTNDLTLLGGDSPYMRSPITALTNKKFKSIACGAYHALIIDQDGVLYSVGLNQNGQLGTGNVGSGTVQATTVSLNGEKAAAISCGAKHSMVLSETGAAYVFGDNSYGQCGVTTSGTHNVLTPTKLQTSQSVKQIVAGYYHSHVVLADGSILSFGRNDYGQLGKLEGTSSSFVFTPTRVIIPSDVRIADIKAGAFHTIMLTTTGEVYAYGNNDYGQIGSANDTIQTSNTISLSDEGKAILMVSAGGFHSVFLSAPAVKGYCPIVTCNGVVRTSTDVCNRGNGTCTIEGICACNSGYFGSNCQYGFCFGKNGTDPAVCNGRGICIYQDTCVCNGNYTGSQCQNAINSLDDSTILAIALPVTSVVLLILLAGLFIAISLFIIMKKDRKKKSEERETSSGTESAIAGGTESALVGTTQKAGGDFDSNLSLSMDKEMNLFHSNTPVSSSNNTNNTTPFSGQSTSYNNFNNHFNRSTNSNNIRTFMNISQVSTATTLTDNGQYQNSNSNGASMLIDRFTNLSKVGSGAFGVVLKGQDVKQNNQWKAIKLIRFGSLNELNQTLREATHLLRMVHPNIVRVNDVFIDPGQQMLCMEMDFYELGDLEKFIENQMLLGIFTLPEIIVAQLIYQLCSALHYMNIDFNMIHRDVKPSNIFVKNYDRQRSHIEVVLGDFGLAKKGWRNSSSNTSFNEQSTSMSSTGNCNNQEEYMLTEENTQDLLSKDAHTLLSTQLGFAGTPIYMSWESLVQGKYCFQSDVFSVGVTAYQCLTGDTETCITQLYLKEHQYKLHLKETPESVEQLIRNNFATRAPQCSQELVEIVISMLKKNPEERPLPNEVTQLEYFKVSSIRN</sequence>
<feature type="region of interest" description="Disordered" evidence="5">
    <location>
        <begin position="1"/>
        <end position="26"/>
    </location>
</feature>
<dbReference type="GO" id="GO:0005524">
    <property type="term" value="F:ATP binding"/>
    <property type="evidence" value="ECO:0007669"/>
    <property type="project" value="InterPro"/>
</dbReference>
<dbReference type="PROSITE" id="PS50012">
    <property type="entry name" value="RCC1_3"/>
    <property type="match status" value="6"/>
</dbReference>
<keyword evidence="3" id="KW-0245">EGF-like domain</keyword>
<feature type="transmembrane region" description="Helical" evidence="6">
    <location>
        <begin position="1233"/>
        <end position="1261"/>
    </location>
</feature>
<feature type="compositionally biased region" description="Basic and acidic residues" evidence="5">
    <location>
        <begin position="333"/>
        <end position="356"/>
    </location>
</feature>
<feature type="disulfide bond" evidence="3">
    <location>
        <begin position="1173"/>
        <end position="1182"/>
    </location>
</feature>
<feature type="repeat" description="RCC1" evidence="4">
    <location>
        <begin position="1085"/>
        <end position="1136"/>
    </location>
</feature>
<feature type="repeat" description="RCC1" evidence="4">
    <location>
        <begin position="717"/>
        <end position="768"/>
    </location>
</feature>
<feature type="domain" description="EGF-like" evidence="8">
    <location>
        <begin position="1154"/>
        <end position="1183"/>
    </location>
</feature>
<dbReference type="InterPro" id="IPR008271">
    <property type="entry name" value="Ser/Thr_kinase_AS"/>
</dbReference>
<comment type="caution">
    <text evidence="3">Lacks conserved residue(s) required for the propagation of feature annotation.</text>
</comment>
<dbReference type="Pfam" id="PF00415">
    <property type="entry name" value="RCC1"/>
    <property type="match status" value="1"/>
</dbReference>
<dbReference type="InterPro" id="IPR000719">
    <property type="entry name" value="Prot_kinase_dom"/>
</dbReference>
<feature type="region of interest" description="Disordered" evidence="5">
    <location>
        <begin position="320"/>
        <end position="358"/>
    </location>
</feature>
<dbReference type="GO" id="GO:0005085">
    <property type="term" value="F:guanyl-nucleotide exchange factor activity"/>
    <property type="evidence" value="ECO:0007669"/>
    <property type="project" value="TreeGrafter"/>
</dbReference>
<organism evidence="9 10">
    <name type="scientific">Naegleria lovaniensis</name>
    <name type="common">Amoeba</name>
    <dbReference type="NCBI Taxonomy" id="51637"/>
    <lineage>
        <taxon>Eukaryota</taxon>
        <taxon>Discoba</taxon>
        <taxon>Heterolobosea</taxon>
        <taxon>Tetramitia</taxon>
        <taxon>Eutetramitia</taxon>
        <taxon>Vahlkampfiidae</taxon>
        <taxon>Naegleria</taxon>
    </lineage>
</organism>
<feature type="region of interest" description="Disordered" evidence="5">
    <location>
        <begin position="1319"/>
        <end position="1339"/>
    </location>
</feature>
<dbReference type="Gene3D" id="2.10.25.10">
    <property type="entry name" value="Laminin"/>
    <property type="match status" value="1"/>
</dbReference>
<keyword evidence="6" id="KW-0472">Membrane</keyword>
<dbReference type="PROSITE" id="PS50026">
    <property type="entry name" value="EGF_3"/>
    <property type="match status" value="2"/>
</dbReference>
<dbReference type="InterPro" id="IPR009091">
    <property type="entry name" value="RCC1/BLIP-II"/>
</dbReference>
<dbReference type="PRINTS" id="PR00633">
    <property type="entry name" value="RCCNDNSATION"/>
</dbReference>
<keyword evidence="1" id="KW-0344">Guanine-nucleotide releasing factor</keyword>
<feature type="domain" description="Protein kinase" evidence="7">
    <location>
        <begin position="1394"/>
        <end position="1717"/>
    </location>
</feature>
<dbReference type="InterPro" id="IPR058923">
    <property type="entry name" value="RCC1-like_dom"/>
</dbReference>
<feature type="repeat" description="RCC1" evidence="4">
    <location>
        <begin position="926"/>
        <end position="977"/>
    </location>
</feature>
<comment type="caution">
    <text evidence="9">The sequence shown here is derived from an EMBL/GenBank/DDBJ whole genome shotgun (WGS) entry which is preliminary data.</text>
</comment>
<keyword evidence="3" id="KW-1015">Disulfide bond</keyword>
<evidence type="ECO:0000256" key="4">
    <source>
        <dbReference type="PROSITE-ProRule" id="PRU00235"/>
    </source>
</evidence>
<dbReference type="Gene3D" id="2.130.10.30">
    <property type="entry name" value="Regulator of chromosome condensation 1/beta-lactamase-inhibitor protein II"/>
    <property type="match status" value="3"/>
</dbReference>
<dbReference type="PANTHER" id="PTHR45982:SF4">
    <property type="entry name" value="PHR DOMAIN-CONTAINING PROTEIN"/>
    <property type="match status" value="1"/>
</dbReference>
<keyword evidence="6" id="KW-1133">Transmembrane helix</keyword>
<dbReference type="PROSITE" id="PS00626">
    <property type="entry name" value="RCC1_2"/>
    <property type="match status" value="1"/>
</dbReference>
<evidence type="ECO:0000259" key="8">
    <source>
        <dbReference type="PROSITE" id="PS50026"/>
    </source>
</evidence>
<dbReference type="InterPro" id="IPR011009">
    <property type="entry name" value="Kinase-like_dom_sf"/>
</dbReference>
<dbReference type="InterPro" id="IPR000408">
    <property type="entry name" value="Reg_chr_condens"/>
</dbReference>
<gene>
    <name evidence="9" type="ORF">C9374_000449</name>
</gene>
<evidence type="ECO:0000256" key="1">
    <source>
        <dbReference type="ARBA" id="ARBA00022658"/>
    </source>
</evidence>
<evidence type="ECO:0000259" key="7">
    <source>
        <dbReference type="PROSITE" id="PS50011"/>
    </source>
</evidence>
<dbReference type="Pfam" id="PF13540">
    <property type="entry name" value="RCC1_2"/>
    <property type="match status" value="2"/>
</dbReference>
<proteinExistence type="predicted"/>
<dbReference type="PROSITE" id="PS50011">
    <property type="entry name" value="PROTEIN_KINASE_DOM"/>
    <property type="match status" value="1"/>
</dbReference>
<dbReference type="SMART" id="SM00181">
    <property type="entry name" value="EGF"/>
    <property type="match status" value="2"/>
</dbReference>
<dbReference type="Gene3D" id="3.30.200.20">
    <property type="entry name" value="Phosphorylase Kinase, domain 1"/>
    <property type="match status" value="1"/>
</dbReference>
<reference evidence="9 10" key="1">
    <citation type="journal article" date="2018" name="BMC Genomics">
        <title>The genome of Naegleria lovaniensis, the basis for a comparative approach to unravel pathogenicity factors of the human pathogenic amoeba N. fowleri.</title>
        <authorList>
            <person name="Liechti N."/>
            <person name="Schurch N."/>
            <person name="Bruggmann R."/>
            <person name="Wittwer M."/>
        </authorList>
    </citation>
    <scope>NUCLEOTIDE SEQUENCE [LARGE SCALE GENOMIC DNA]</scope>
    <source>
        <strain evidence="9 10">ATCC 30569</strain>
    </source>
</reference>
<keyword evidence="6" id="KW-0812">Transmembrane</keyword>
<feature type="compositionally biased region" description="Basic and acidic residues" evidence="5">
    <location>
        <begin position="16"/>
        <end position="26"/>
    </location>
</feature>
<keyword evidence="2" id="KW-0677">Repeat</keyword>
<dbReference type="Pfam" id="PF23106">
    <property type="entry name" value="EGF_Teneurin"/>
    <property type="match status" value="1"/>
</dbReference>
<dbReference type="SMART" id="SM00220">
    <property type="entry name" value="S_TKc"/>
    <property type="match status" value="1"/>
</dbReference>
<feature type="transmembrane region" description="Helical" evidence="6">
    <location>
        <begin position="178"/>
        <end position="197"/>
    </location>
</feature>
<dbReference type="CDD" id="cd14014">
    <property type="entry name" value="STKc_PknB_like"/>
    <property type="match status" value="1"/>
</dbReference>
<dbReference type="Gene3D" id="1.10.510.10">
    <property type="entry name" value="Transferase(Phosphotransferase) domain 1"/>
    <property type="match status" value="1"/>
</dbReference>
<dbReference type="GeneID" id="68092911"/>
<dbReference type="SUPFAM" id="SSF56112">
    <property type="entry name" value="Protein kinase-like (PK-like)"/>
    <property type="match status" value="1"/>
</dbReference>
<dbReference type="EMBL" id="PYSW02000010">
    <property type="protein sequence ID" value="KAG2388285.1"/>
    <property type="molecule type" value="Genomic_DNA"/>
</dbReference>
<evidence type="ECO:0000256" key="5">
    <source>
        <dbReference type="SAM" id="MobiDB-lite"/>
    </source>
</evidence>
<evidence type="ECO:0000256" key="6">
    <source>
        <dbReference type="SAM" id="Phobius"/>
    </source>
</evidence>
<name>A0AA88KLU8_NAELO</name>
<feature type="disulfide bond" evidence="3">
    <location>
        <begin position="1212"/>
        <end position="1221"/>
    </location>
</feature>
<dbReference type="PROSITE" id="PS00022">
    <property type="entry name" value="EGF_1"/>
    <property type="match status" value="2"/>
</dbReference>
<dbReference type="PROSITE" id="PS00108">
    <property type="entry name" value="PROTEIN_KINASE_ST"/>
    <property type="match status" value="1"/>
</dbReference>
<dbReference type="InterPro" id="IPR000742">
    <property type="entry name" value="EGF"/>
</dbReference>
<feature type="repeat" description="RCC1" evidence="4">
    <location>
        <begin position="1030"/>
        <end position="1084"/>
    </location>
</feature>
<dbReference type="PANTHER" id="PTHR45982">
    <property type="entry name" value="REGULATOR OF CHROMOSOME CONDENSATION"/>
    <property type="match status" value="1"/>
</dbReference>
<dbReference type="PROSITE" id="PS01186">
    <property type="entry name" value="EGF_2"/>
    <property type="match status" value="1"/>
</dbReference>
<dbReference type="GO" id="GO:0004672">
    <property type="term" value="F:protein kinase activity"/>
    <property type="evidence" value="ECO:0007669"/>
    <property type="project" value="InterPro"/>
</dbReference>
<evidence type="ECO:0008006" key="11">
    <source>
        <dbReference type="Google" id="ProtNLM"/>
    </source>
</evidence>
<keyword evidence="10" id="KW-1185">Reference proteome</keyword>
<evidence type="ECO:0000256" key="2">
    <source>
        <dbReference type="ARBA" id="ARBA00022737"/>
    </source>
</evidence>
<dbReference type="InterPro" id="IPR051553">
    <property type="entry name" value="Ran_GTPase-activating"/>
</dbReference>
<dbReference type="SUPFAM" id="SSF50985">
    <property type="entry name" value="RCC1/BLIP-II"/>
    <property type="match status" value="3"/>
</dbReference>
<dbReference type="GO" id="GO:0005737">
    <property type="term" value="C:cytoplasm"/>
    <property type="evidence" value="ECO:0007669"/>
    <property type="project" value="TreeGrafter"/>
</dbReference>
<feature type="repeat" description="RCC1" evidence="4">
    <location>
        <begin position="471"/>
        <end position="519"/>
    </location>
</feature>